<gene>
    <name evidence="5" type="ORF">WCD74_24190</name>
</gene>
<evidence type="ECO:0000259" key="4">
    <source>
        <dbReference type="SMART" id="SM00822"/>
    </source>
</evidence>
<evidence type="ECO:0000313" key="6">
    <source>
        <dbReference type="Proteomes" id="UP001385809"/>
    </source>
</evidence>
<dbReference type="Gene3D" id="3.40.50.720">
    <property type="entry name" value="NAD(P)-binding Rossmann-like Domain"/>
    <property type="match status" value="1"/>
</dbReference>
<dbReference type="InterPro" id="IPR002347">
    <property type="entry name" value="SDR_fam"/>
</dbReference>
<dbReference type="InterPro" id="IPR020904">
    <property type="entry name" value="Sc_DH/Rdtase_CS"/>
</dbReference>
<dbReference type="CDD" id="cd05233">
    <property type="entry name" value="SDR_c"/>
    <property type="match status" value="1"/>
</dbReference>
<protein>
    <submittedName>
        <fullName evidence="5">SDR family NAD(P)-dependent oxidoreductase</fullName>
    </submittedName>
</protein>
<sequence>MPLPPPGPDTHVLVTGASSGIGAEIARVLAARGYPTQLVARREEALADLAAELTTTSGLANEVHAADLGDDAGRDAVRDLVLHDERIVGLVNAAGYGVTGRVASLADRAEDRAALDGLVRLNVLALHDLTVAAVGAFVGRARATRRSAAILNVSSITAFQPLPGVASYAASKAFVQSFSEAVHAELAGTGISLTTLSPGLTRTGFADAADTDAFDKAPDLVVGEAADVAEAGVAAMAAGHRSVVPGLVNQLSAAGGRLAPRTLLLPAINTAMDWFG</sequence>
<evidence type="ECO:0000256" key="2">
    <source>
        <dbReference type="ARBA" id="ARBA00023002"/>
    </source>
</evidence>
<dbReference type="PROSITE" id="PS00061">
    <property type="entry name" value="ADH_SHORT"/>
    <property type="match status" value="1"/>
</dbReference>
<dbReference type="InterPro" id="IPR036291">
    <property type="entry name" value="NAD(P)-bd_dom_sf"/>
</dbReference>
<keyword evidence="2" id="KW-0560">Oxidoreductase</keyword>
<dbReference type="SMART" id="SM00822">
    <property type="entry name" value="PKS_KR"/>
    <property type="match status" value="1"/>
</dbReference>
<proteinExistence type="inferred from homology"/>
<evidence type="ECO:0000313" key="5">
    <source>
        <dbReference type="EMBL" id="MEJ2870884.1"/>
    </source>
</evidence>
<evidence type="ECO:0000256" key="3">
    <source>
        <dbReference type="RuleBase" id="RU000363"/>
    </source>
</evidence>
<dbReference type="Pfam" id="PF00106">
    <property type="entry name" value="adh_short"/>
    <property type="match status" value="1"/>
</dbReference>
<dbReference type="PRINTS" id="PR00080">
    <property type="entry name" value="SDRFAMILY"/>
</dbReference>
<dbReference type="SUPFAM" id="SSF51735">
    <property type="entry name" value="NAD(P)-binding Rossmann-fold domains"/>
    <property type="match status" value="1"/>
</dbReference>
<comment type="caution">
    <text evidence="5">The sequence shown here is derived from an EMBL/GenBank/DDBJ whole genome shotgun (WGS) entry which is preliminary data.</text>
</comment>
<dbReference type="PRINTS" id="PR00081">
    <property type="entry name" value="GDHRDH"/>
</dbReference>
<reference evidence="5 6" key="1">
    <citation type="submission" date="2024-03" db="EMBL/GenBank/DDBJ databases">
        <title>Actinomycetospora sp. OC33-EN08, a novel actinomycete isolated from wild orchid (Aerides multiflora).</title>
        <authorList>
            <person name="Suriyachadkun C."/>
        </authorList>
    </citation>
    <scope>NUCLEOTIDE SEQUENCE [LARGE SCALE GENOMIC DNA]</scope>
    <source>
        <strain evidence="5 6">OC33-EN08</strain>
    </source>
</reference>
<keyword evidence="6" id="KW-1185">Reference proteome</keyword>
<dbReference type="PIRSF" id="PIRSF000126">
    <property type="entry name" value="11-beta-HSD1"/>
    <property type="match status" value="1"/>
</dbReference>
<dbReference type="InterPro" id="IPR057326">
    <property type="entry name" value="KR_dom"/>
</dbReference>
<dbReference type="PANTHER" id="PTHR44196:SF2">
    <property type="entry name" value="SHORT-CHAIN DEHYDROGENASE-RELATED"/>
    <property type="match status" value="1"/>
</dbReference>
<dbReference type="EMBL" id="JBBEGN010000017">
    <property type="protein sequence ID" value="MEJ2870884.1"/>
    <property type="molecule type" value="Genomic_DNA"/>
</dbReference>
<organism evidence="5 6">
    <name type="scientific">Actinomycetospora aurantiaca</name>
    <dbReference type="NCBI Taxonomy" id="3129233"/>
    <lineage>
        <taxon>Bacteria</taxon>
        <taxon>Bacillati</taxon>
        <taxon>Actinomycetota</taxon>
        <taxon>Actinomycetes</taxon>
        <taxon>Pseudonocardiales</taxon>
        <taxon>Pseudonocardiaceae</taxon>
        <taxon>Actinomycetospora</taxon>
    </lineage>
</organism>
<accession>A0ABU8MV70</accession>
<comment type="similarity">
    <text evidence="1 3">Belongs to the short-chain dehydrogenases/reductases (SDR) family.</text>
</comment>
<dbReference type="PANTHER" id="PTHR44196">
    <property type="entry name" value="DEHYDROGENASE/REDUCTASE SDR FAMILY MEMBER 7B"/>
    <property type="match status" value="1"/>
</dbReference>
<feature type="domain" description="Ketoreductase" evidence="4">
    <location>
        <begin position="10"/>
        <end position="199"/>
    </location>
</feature>
<dbReference type="RefSeq" id="WP_337697456.1">
    <property type="nucleotide sequence ID" value="NZ_JBBEGN010000017.1"/>
</dbReference>
<dbReference type="Proteomes" id="UP001385809">
    <property type="component" value="Unassembled WGS sequence"/>
</dbReference>
<name>A0ABU8MV70_9PSEU</name>
<evidence type="ECO:0000256" key="1">
    <source>
        <dbReference type="ARBA" id="ARBA00006484"/>
    </source>
</evidence>